<dbReference type="CDD" id="cd05379">
    <property type="entry name" value="CAP_bacterial"/>
    <property type="match status" value="1"/>
</dbReference>
<dbReference type="PANTHER" id="PTHR31157">
    <property type="entry name" value="SCP DOMAIN-CONTAINING PROTEIN"/>
    <property type="match status" value="1"/>
</dbReference>
<dbReference type="InterPro" id="IPR035940">
    <property type="entry name" value="CAP_sf"/>
</dbReference>
<feature type="chain" id="PRO_5037598192" evidence="2">
    <location>
        <begin position="28"/>
        <end position="239"/>
    </location>
</feature>
<keyword evidence="5" id="KW-1185">Reference proteome</keyword>
<dbReference type="InterPro" id="IPR014044">
    <property type="entry name" value="CAP_dom"/>
</dbReference>
<dbReference type="RefSeq" id="WP_212933278.1">
    <property type="nucleotide sequence ID" value="NZ_BORC01000001.1"/>
</dbReference>
<gene>
    <name evidence="4" type="ORF">J27TS8_09450</name>
</gene>
<dbReference type="GO" id="GO:0006508">
    <property type="term" value="P:proteolysis"/>
    <property type="evidence" value="ECO:0007669"/>
    <property type="project" value="UniProtKB-KW"/>
</dbReference>
<evidence type="ECO:0000256" key="2">
    <source>
        <dbReference type="SAM" id="SignalP"/>
    </source>
</evidence>
<dbReference type="AlphaFoldDB" id="A0A920BT62"/>
<dbReference type="Gene3D" id="3.40.33.10">
    <property type="entry name" value="CAP"/>
    <property type="match status" value="1"/>
</dbReference>
<dbReference type="PANTHER" id="PTHR31157:SF1">
    <property type="entry name" value="SCP DOMAIN-CONTAINING PROTEIN"/>
    <property type="match status" value="1"/>
</dbReference>
<feature type="region of interest" description="Disordered" evidence="1">
    <location>
        <begin position="67"/>
        <end position="117"/>
    </location>
</feature>
<dbReference type="Proteomes" id="UP000682111">
    <property type="component" value="Unassembled WGS sequence"/>
</dbReference>
<sequence length="239" mass="26693">MKKKFIIPIAASAALLFTSASAINANAATIETKHVKNITIYQQGNLNKEQLNRLLNKYLQKSQINFQLNQKQPTKNNQTVTTDKPVSTKPAPAQQQTPKKPETSEQKPTMSNTQASAFEQKVVDLTNEERSKNGLPALKIDENLSKVARAKSEDMKTMGYFSHTSPNYGSPFDMMKRFGITYRSAGENIAMGQRSPEEVVQAWMNSEGHRANILNSSFTHIGVGYVANGNYWTQMFISK</sequence>
<dbReference type="GO" id="GO:0008233">
    <property type="term" value="F:peptidase activity"/>
    <property type="evidence" value="ECO:0007669"/>
    <property type="project" value="UniProtKB-KW"/>
</dbReference>
<evidence type="ECO:0000313" key="4">
    <source>
        <dbReference type="EMBL" id="GIN60952.1"/>
    </source>
</evidence>
<feature type="compositionally biased region" description="Low complexity" evidence="1">
    <location>
        <begin position="88"/>
        <end position="98"/>
    </location>
</feature>
<feature type="signal peptide" evidence="2">
    <location>
        <begin position="1"/>
        <end position="27"/>
    </location>
</feature>
<feature type="domain" description="SCP" evidence="3">
    <location>
        <begin position="123"/>
        <end position="236"/>
    </location>
</feature>
<protein>
    <submittedName>
        <fullName evidence="4">Serine protease</fullName>
    </submittedName>
</protein>
<evidence type="ECO:0000256" key="1">
    <source>
        <dbReference type="SAM" id="MobiDB-lite"/>
    </source>
</evidence>
<organism evidence="4 5">
    <name type="scientific">Robertmurraya siralis</name>
    <dbReference type="NCBI Taxonomy" id="77777"/>
    <lineage>
        <taxon>Bacteria</taxon>
        <taxon>Bacillati</taxon>
        <taxon>Bacillota</taxon>
        <taxon>Bacilli</taxon>
        <taxon>Bacillales</taxon>
        <taxon>Bacillaceae</taxon>
        <taxon>Robertmurraya</taxon>
    </lineage>
</organism>
<feature type="compositionally biased region" description="Polar residues" evidence="1">
    <location>
        <begin position="106"/>
        <end position="117"/>
    </location>
</feature>
<dbReference type="NCBIfam" id="TIGR02909">
    <property type="entry name" value="spore_YkwD"/>
    <property type="match status" value="1"/>
</dbReference>
<reference evidence="4" key="1">
    <citation type="submission" date="2021-03" db="EMBL/GenBank/DDBJ databases">
        <title>Antimicrobial resistance genes in bacteria isolated from Japanese honey, and their potential for conferring macrolide and lincosamide resistance in the American foulbrood pathogen Paenibacillus larvae.</title>
        <authorList>
            <person name="Okamoto M."/>
            <person name="Kumagai M."/>
            <person name="Kanamori H."/>
            <person name="Takamatsu D."/>
        </authorList>
    </citation>
    <scope>NUCLEOTIDE SEQUENCE</scope>
    <source>
        <strain evidence="4">J27TS8</strain>
    </source>
</reference>
<keyword evidence="2" id="KW-0732">Signal</keyword>
<keyword evidence="4" id="KW-0645">Protease</keyword>
<proteinExistence type="predicted"/>
<keyword evidence="4" id="KW-0378">Hydrolase</keyword>
<accession>A0A920BT62</accession>
<dbReference type="SUPFAM" id="SSF55797">
    <property type="entry name" value="PR-1-like"/>
    <property type="match status" value="1"/>
</dbReference>
<evidence type="ECO:0000259" key="3">
    <source>
        <dbReference type="Pfam" id="PF00188"/>
    </source>
</evidence>
<comment type="caution">
    <text evidence="4">The sequence shown here is derived from an EMBL/GenBank/DDBJ whole genome shotgun (WGS) entry which is preliminary data.</text>
</comment>
<dbReference type="InterPro" id="IPR014258">
    <property type="entry name" value="CAP_domain_YkwD-like"/>
</dbReference>
<dbReference type="EMBL" id="BORC01000001">
    <property type="protein sequence ID" value="GIN60952.1"/>
    <property type="molecule type" value="Genomic_DNA"/>
</dbReference>
<feature type="compositionally biased region" description="Polar residues" evidence="1">
    <location>
        <begin position="67"/>
        <end position="85"/>
    </location>
</feature>
<dbReference type="Pfam" id="PF00188">
    <property type="entry name" value="CAP"/>
    <property type="match status" value="1"/>
</dbReference>
<name>A0A920BT62_9BACI</name>
<evidence type="ECO:0000313" key="5">
    <source>
        <dbReference type="Proteomes" id="UP000682111"/>
    </source>
</evidence>